<organism evidence="2 3">
    <name type="scientific">Aristolochia fimbriata</name>
    <name type="common">White veined hardy Dutchman's pipe vine</name>
    <dbReference type="NCBI Taxonomy" id="158543"/>
    <lineage>
        <taxon>Eukaryota</taxon>
        <taxon>Viridiplantae</taxon>
        <taxon>Streptophyta</taxon>
        <taxon>Embryophyta</taxon>
        <taxon>Tracheophyta</taxon>
        <taxon>Spermatophyta</taxon>
        <taxon>Magnoliopsida</taxon>
        <taxon>Magnoliidae</taxon>
        <taxon>Piperales</taxon>
        <taxon>Aristolochiaceae</taxon>
        <taxon>Aristolochia</taxon>
    </lineage>
</organism>
<evidence type="ECO:0000313" key="3">
    <source>
        <dbReference type="Proteomes" id="UP000825729"/>
    </source>
</evidence>
<name>A0AAV7F9V4_ARIFI</name>
<protein>
    <recommendedName>
        <fullName evidence="4">Transmembrane protein</fullName>
    </recommendedName>
</protein>
<gene>
    <name evidence="2" type="ORF">H6P81_001882</name>
</gene>
<accession>A0AAV7F9V4</accession>
<proteinExistence type="predicted"/>
<sequence length="144" mass="16248">MNLICHRSCTDVYFQPCVTRDFTFPQRIPLQRVTTHGKPLQRELLPSVRCRAFENGLLFLSTPPPPRDPSVLLVTSGVLLFVYWIANFVVPEFILGAAPTEDPNEERMEKEMDLLENDSSGTGNGFGSPRRTPNRSNGKKKSKL</sequence>
<keyword evidence="3" id="KW-1185">Reference proteome</keyword>
<reference evidence="2 3" key="1">
    <citation type="submission" date="2021-07" db="EMBL/GenBank/DDBJ databases">
        <title>The Aristolochia fimbriata genome: insights into angiosperm evolution, floral development and chemical biosynthesis.</title>
        <authorList>
            <person name="Jiao Y."/>
        </authorList>
    </citation>
    <scope>NUCLEOTIDE SEQUENCE [LARGE SCALE GENOMIC DNA]</scope>
    <source>
        <strain evidence="2">IBCAS-2021</strain>
        <tissue evidence="2">Leaf</tissue>
    </source>
</reference>
<evidence type="ECO:0008006" key="4">
    <source>
        <dbReference type="Google" id="ProtNLM"/>
    </source>
</evidence>
<evidence type="ECO:0000256" key="1">
    <source>
        <dbReference type="SAM" id="MobiDB-lite"/>
    </source>
</evidence>
<dbReference type="AlphaFoldDB" id="A0AAV7F9V4"/>
<dbReference type="PANTHER" id="PTHR37196">
    <property type="entry name" value="TRANSMEMBRANE PROTEIN"/>
    <property type="match status" value="1"/>
</dbReference>
<evidence type="ECO:0000313" key="2">
    <source>
        <dbReference type="EMBL" id="KAG9457374.1"/>
    </source>
</evidence>
<feature type="region of interest" description="Disordered" evidence="1">
    <location>
        <begin position="99"/>
        <end position="144"/>
    </location>
</feature>
<dbReference type="EMBL" id="JAINDJ010000002">
    <property type="protein sequence ID" value="KAG9457374.1"/>
    <property type="molecule type" value="Genomic_DNA"/>
</dbReference>
<comment type="caution">
    <text evidence="2">The sequence shown here is derived from an EMBL/GenBank/DDBJ whole genome shotgun (WGS) entry which is preliminary data.</text>
</comment>
<dbReference type="PANTHER" id="PTHR37196:SF2">
    <property type="entry name" value="TRANSMEMBRANE PROTEIN"/>
    <property type="match status" value="1"/>
</dbReference>
<dbReference type="Proteomes" id="UP000825729">
    <property type="component" value="Unassembled WGS sequence"/>
</dbReference>